<evidence type="ECO:0000259" key="3">
    <source>
        <dbReference type="SMART" id="SM00363"/>
    </source>
</evidence>
<evidence type="ECO:0000313" key="5">
    <source>
        <dbReference type="Proteomes" id="UP000027180"/>
    </source>
</evidence>
<accession>A0A060IBD8</accession>
<keyword evidence="1" id="KW-0694">RNA-binding</keyword>
<feature type="domain" description="RNA-binding S4" evidence="3">
    <location>
        <begin position="13"/>
        <end position="78"/>
    </location>
</feature>
<protein>
    <submittedName>
        <fullName evidence="4">RNA-binding S4 domain-containing protein</fullName>
    </submittedName>
</protein>
<dbReference type="AlphaFoldDB" id="A0A060IBD8"/>
<dbReference type="InterPro" id="IPR002942">
    <property type="entry name" value="S4_RNA-bd"/>
</dbReference>
<dbReference type="Pfam" id="PF01479">
    <property type="entry name" value="S4"/>
    <property type="match status" value="1"/>
</dbReference>
<dbReference type="CDD" id="cd00165">
    <property type="entry name" value="S4"/>
    <property type="match status" value="1"/>
</dbReference>
<dbReference type="PROSITE" id="PS50889">
    <property type="entry name" value="S4"/>
    <property type="match status" value="1"/>
</dbReference>
<sequence length="134" mass="15346">MGGETQPVSGSRQRIDKWLFFTRMVKSRSLAQSHVQSGHVRINGERCSQPSQMVKPGDRIELTLERRDVVLIVRLAGERRGPYEEARLLYDDQSPPPDETKRLTPYEQAIRAAGTGRPTKKERRAIDRLMSDED</sequence>
<gene>
    <name evidence="4" type="ORF">IE4771_CH04359</name>
</gene>
<dbReference type="Gene3D" id="3.10.290.10">
    <property type="entry name" value="RNA-binding S4 domain"/>
    <property type="match status" value="1"/>
</dbReference>
<dbReference type="OrthoDB" id="9797176at2"/>
<evidence type="ECO:0000256" key="2">
    <source>
        <dbReference type="SAM" id="MobiDB-lite"/>
    </source>
</evidence>
<dbReference type="GO" id="GO:0003723">
    <property type="term" value="F:RNA binding"/>
    <property type="evidence" value="ECO:0007669"/>
    <property type="project" value="UniProtKB-KW"/>
</dbReference>
<dbReference type="InterPro" id="IPR036986">
    <property type="entry name" value="S4_RNA-bd_sf"/>
</dbReference>
<feature type="region of interest" description="Disordered" evidence="2">
    <location>
        <begin position="89"/>
        <end position="134"/>
    </location>
</feature>
<name>A0A060IBD8_RHIET</name>
<dbReference type="KEGG" id="rei:IE4771_CH04359"/>
<dbReference type="HOGENOM" id="CLU_101003_2_0_5"/>
<dbReference type="RefSeq" id="WP_038691957.1">
    <property type="nucleotide sequence ID" value="NZ_CP006986.1"/>
</dbReference>
<proteinExistence type="predicted"/>
<reference evidence="4 5" key="1">
    <citation type="submission" date="2013-12" db="EMBL/GenBank/DDBJ databases">
        <title>Complete genome sequence of Rhizobium etli bv. mimosae IE4771.</title>
        <authorList>
            <person name="Bustos P."/>
            <person name="Santamaria R.I."/>
            <person name="Lozano L."/>
            <person name="Ormeno-Orrillo E."/>
            <person name="Rogel M.A."/>
            <person name="Romero D."/>
            <person name="Cevallos M.A."/>
            <person name="Martinez-Romero E."/>
            <person name="Gonzalez V."/>
        </authorList>
    </citation>
    <scope>NUCLEOTIDE SEQUENCE [LARGE SCALE GENOMIC DNA]</scope>
    <source>
        <strain evidence="4 5">IE4771</strain>
    </source>
</reference>
<dbReference type="EMBL" id="CP006986">
    <property type="protein sequence ID" value="AIC29405.1"/>
    <property type="molecule type" value="Genomic_DNA"/>
</dbReference>
<feature type="compositionally biased region" description="Basic and acidic residues" evidence="2">
    <location>
        <begin position="124"/>
        <end position="134"/>
    </location>
</feature>
<evidence type="ECO:0000313" key="4">
    <source>
        <dbReference type="EMBL" id="AIC29405.1"/>
    </source>
</evidence>
<dbReference type="Proteomes" id="UP000027180">
    <property type="component" value="Chromosome"/>
</dbReference>
<evidence type="ECO:0000256" key="1">
    <source>
        <dbReference type="PROSITE-ProRule" id="PRU00182"/>
    </source>
</evidence>
<organism evidence="4 5">
    <name type="scientific">Rhizobium etli bv. mimosae str. IE4771</name>
    <dbReference type="NCBI Taxonomy" id="1432050"/>
    <lineage>
        <taxon>Bacteria</taxon>
        <taxon>Pseudomonadati</taxon>
        <taxon>Pseudomonadota</taxon>
        <taxon>Alphaproteobacteria</taxon>
        <taxon>Hyphomicrobiales</taxon>
        <taxon>Rhizobiaceae</taxon>
        <taxon>Rhizobium/Agrobacterium group</taxon>
        <taxon>Rhizobium</taxon>
    </lineage>
</organism>
<dbReference type="SMART" id="SM00363">
    <property type="entry name" value="S4"/>
    <property type="match status" value="1"/>
</dbReference>
<dbReference type="SUPFAM" id="SSF55174">
    <property type="entry name" value="Alpha-L RNA-binding motif"/>
    <property type="match status" value="1"/>
</dbReference>